<proteinExistence type="predicted"/>
<accession>A0A1H4AJ33</accession>
<name>A0A1H4AJ33_9BACE</name>
<organism evidence="1 2">
    <name type="scientific">Bacteroides xylanisolvens</name>
    <dbReference type="NCBI Taxonomy" id="371601"/>
    <lineage>
        <taxon>Bacteria</taxon>
        <taxon>Pseudomonadati</taxon>
        <taxon>Bacteroidota</taxon>
        <taxon>Bacteroidia</taxon>
        <taxon>Bacteroidales</taxon>
        <taxon>Bacteroidaceae</taxon>
        <taxon>Bacteroides</taxon>
    </lineage>
</organism>
<gene>
    <name evidence="1" type="ORF">SAMN04487924_10585</name>
</gene>
<evidence type="ECO:0000313" key="1">
    <source>
        <dbReference type="EMBL" id="SEA35936.1"/>
    </source>
</evidence>
<dbReference type="EMBL" id="FNRP01000005">
    <property type="protein sequence ID" value="SEA35936.1"/>
    <property type="molecule type" value="Genomic_DNA"/>
</dbReference>
<dbReference type="AlphaFoldDB" id="A0A1H4AJ33"/>
<sequence>MKGSIKELIEKLVKGVLFGSIEKTDEKTYKENDNE</sequence>
<protein>
    <submittedName>
        <fullName evidence="1">Uncharacterized protein</fullName>
    </submittedName>
</protein>
<reference evidence="1 2" key="1">
    <citation type="submission" date="2016-10" db="EMBL/GenBank/DDBJ databases">
        <authorList>
            <person name="de Groot N.N."/>
        </authorList>
    </citation>
    <scope>NUCLEOTIDE SEQUENCE [LARGE SCALE GENOMIC DNA]</scope>
    <source>
        <strain evidence="1 2">NLAE-zl-G339</strain>
    </source>
</reference>
<evidence type="ECO:0000313" key="2">
    <source>
        <dbReference type="Proteomes" id="UP000183040"/>
    </source>
</evidence>
<dbReference type="Proteomes" id="UP000183040">
    <property type="component" value="Unassembled WGS sequence"/>
</dbReference>